<dbReference type="AlphaFoldDB" id="A0A1H1VXL3"/>
<proteinExistence type="predicted"/>
<dbReference type="EMBL" id="LT629777">
    <property type="protein sequence ID" value="SDS88996.1"/>
    <property type="molecule type" value="Genomic_DNA"/>
</dbReference>
<protein>
    <submittedName>
        <fullName evidence="1">Uncharacterized protein</fullName>
    </submittedName>
</protein>
<evidence type="ECO:0000313" key="1">
    <source>
        <dbReference type="EMBL" id="SDS88996.1"/>
    </source>
</evidence>
<evidence type="ECO:0000313" key="2">
    <source>
        <dbReference type="Proteomes" id="UP000199524"/>
    </source>
</evidence>
<reference evidence="2" key="1">
    <citation type="submission" date="2016-10" db="EMBL/GenBank/DDBJ databases">
        <authorList>
            <person name="Varghese N."/>
            <person name="Submissions S."/>
        </authorList>
    </citation>
    <scope>NUCLEOTIDE SEQUENCE [LARGE SCALE GENOMIC DNA]</scope>
    <source>
        <strain evidence="2">ATCC 23835</strain>
    </source>
</reference>
<gene>
    <name evidence="1" type="ORF">SAMN05216598_3137</name>
</gene>
<organism evidence="1 2">
    <name type="scientific">Pseudomonas asplenii</name>
    <dbReference type="NCBI Taxonomy" id="53407"/>
    <lineage>
        <taxon>Bacteria</taxon>
        <taxon>Pseudomonadati</taxon>
        <taxon>Pseudomonadota</taxon>
        <taxon>Gammaproteobacteria</taxon>
        <taxon>Pseudomonadales</taxon>
        <taxon>Pseudomonadaceae</taxon>
        <taxon>Pseudomonas</taxon>
    </lineage>
</organism>
<keyword evidence="2" id="KW-1185">Reference proteome</keyword>
<name>A0A1H1VXL3_9PSED</name>
<dbReference type="Proteomes" id="UP000199524">
    <property type="component" value="Chromosome I"/>
</dbReference>
<sequence length="49" mass="5705">MSSLDKIFNFLWPGKRSGWEKKQECSFIDAVNKMDNYYVTDRGGLSMNP</sequence>
<accession>A0A1H1VXL3</accession>